<dbReference type="EMBL" id="CAADJA010000002">
    <property type="protein sequence ID" value="VFS49306.1"/>
    <property type="molecule type" value="Genomic_DNA"/>
</dbReference>
<keyword evidence="1" id="KW-1133">Transmembrane helix</keyword>
<dbReference type="AlphaFoldDB" id="A0A484ZNF9"/>
<evidence type="ECO:0000256" key="1">
    <source>
        <dbReference type="SAM" id="Phobius"/>
    </source>
</evidence>
<name>A0A484ZNF9_9GAMM</name>
<keyword evidence="1" id="KW-0472">Membrane</keyword>
<dbReference type="SUPFAM" id="SSF54913">
    <property type="entry name" value="GlnB-like"/>
    <property type="match status" value="1"/>
</dbReference>
<protein>
    <recommendedName>
        <fullName evidence="2">DUF2007 domain-containing protein</fullName>
    </recommendedName>
</protein>
<proteinExistence type="predicted"/>
<dbReference type="InterPro" id="IPR018551">
    <property type="entry name" value="DUF2007"/>
</dbReference>
<accession>A0A484ZNF9</accession>
<organism evidence="3 4">
    <name type="scientific">Budvicia aquatica</name>
    <dbReference type="NCBI Taxonomy" id="82979"/>
    <lineage>
        <taxon>Bacteria</taxon>
        <taxon>Pseudomonadati</taxon>
        <taxon>Pseudomonadota</taxon>
        <taxon>Gammaproteobacteria</taxon>
        <taxon>Enterobacterales</taxon>
        <taxon>Budviciaceae</taxon>
        <taxon>Budvicia</taxon>
    </lineage>
</organism>
<dbReference type="Proteomes" id="UP000373449">
    <property type="component" value="Unassembled WGS sequence"/>
</dbReference>
<dbReference type="RefSeq" id="WP_211230995.1">
    <property type="nucleotide sequence ID" value="NZ_CAADJA010000002.1"/>
</dbReference>
<reference evidence="3 4" key="1">
    <citation type="submission" date="2019-03" db="EMBL/GenBank/DDBJ databases">
        <authorList>
            <consortium name="Pathogen Informatics"/>
        </authorList>
    </citation>
    <scope>NUCLEOTIDE SEQUENCE [LARGE SCALE GENOMIC DNA]</scope>
    <source>
        <strain evidence="3 4">NCTC12282</strain>
    </source>
</reference>
<evidence type="ECO:0000259" key="2">
    <source>
        <dbReference type="Pfam" id="PF09413"/>
    </source>
</evidence>
<keyword evidence="1" id="KW-0812">Transmembrane</keyword>
<dbReference type="Gene3D" id="3.30.70.790">
    <property type="entry name" value="UreE, C-terminal domain"/>
    <property type="match status" value="1"/>
</dbReference>
<dbReference type="InterPro" id="IPR011322">
    <property type="entry name" value="N-reg_PII-like_a/b"/>
</dbReference>
<sequence length="138" mass="14959">MSNLAVVARYSFPLDAQIAKSNLESAGIAAYIADEHTINMQWLYSDALGGVRVLVAVSDLEEAREILGEDFSPSVIEASGSGGEEVSERCCSYCGSRNVALYTKGKKSAFVIFILLGFPLFFYQHGIKCNACGKFTKN</sequence>
<evidence type="ECO:0000313" key="4">
    <source>
        <dbReference type="Proteomes" id="UP000373449"/>
    </source>
</evidence>
<feature type="transmembrane region" description="Helical" evidence="1">
    <location>
        <begin position="109"/>
        <end position="127"/>
    </location>
</feature>
<feature type="domain" description="DUF2007" evidence="2">
    <location>
        <begin position="8"/>
        <end position="68"/>
    </location>
</feature>
<evidence type="ECO:0000313" key="3">
    <source>
        <dbReference type="EMBL" id="VFS49306.1"/>
    </source>
</evidence>
<dbReference type="Pfam" id="PF09413">
    <property type="entry name" value="DUF2007"/>
    <property type="match status" value="1"/>
</dbReference>
<gene>
    <name evidence="3" type="ORF">NCTC12282_03777</name>
</gene>